<dbReference type="Gene3D" id="2.60.40.4070">
    <property type="match status" value="1"/>
</dbReference>
<comment type="function">
    <text evidence="4 5">Required for flagellar hook formation. May act as a scaffolding protein.</text>
</comment>
<evidence type="ECO:0000256" key="3">
    <source>
        <dbReference type="ARBA" id="ARBA00022795"/>
    </source>
</evidence>
<evidence type="ECO:0000256" key="4">
    <source>
        <dbReference type="ARBA" id="ARBA00024746"/>
    </source>
</evidence>
<keyword evidence="7" id="KW-0966">Cell projection</keyword>
<dbReference type="Proteomes" id="UP000056905">
    <property type="component" value="Chromosome"/>
</dbReference>
<evidence type="ECO:0000256" key="1">
    <source>
        <dbReference type="ARBA" id="ARBA00010577"/>
    </source>
</evidence>
<dbReference type="KEGG" id="chq:AQ619_13745"/>
<keyword evidence="7" id="KW-0282">Flagellum</keyword>
<evidence type="ECO:0000259" key="6">
    <source>
        <dbReference type="Pfam" id="PF13860"/>
    </source>
</evidence>
<name>A0A0N7JHT9_9CAUL</name>
<dbReference type="Pfam" id="PF03963">
    <property type="entry name" value="FlgD"/>
    <property type="match status" value="1"/>
</dbReference>
<proteinExistence type="inferred from homology"/>
<feature type="domain" description="FlgD/Vpr Ig-like" evidence="6">
    <location>
        <begin position="105"/>
        <end position="175"/>
    </location>
</feature>
<evidence type="ECO:0000313" key="8">
    <source>
        <dbReference type="Proteomes" id="UP000056905"/>
    </source>
</evidence>
<dbReference type="AlphaFoldDB" id="A0A0N7JHT9"/>
<dbReference type="InterPro" id="IPR025965">
    <property type="entry name" value="FlgD/Vpr_Ig-like"/>
</dbReference>
<dbReference type="GO" id="GO:0044781">
    <property type="term" value="P:bacterial-type flagellum organization"/>
    <property type="evidence" value="ECO:0007669"/>
    <property type="project" value="UniProtKB-UniRule"/>
</dbReference>
<gene>
    <name evidence="7" type="ORF">AQ619_13745</name>
</gene>
<sequence>MATAAVTGSNATLDKINNSRNTLASSKETFLKLLTTQMKNQDPLSPMDSNAFTGQIVQMTGVEQQLVTNDLLAALVGMNEGGMSQAVTMMDKQVTVETDKAVLKDGAATWSYNQSRSATGVKIEIVDKFGKTVRTLLPEDMSKGSHTLEWDGRSTDGTAQPAGGTYSLKITALDGDGSKIPTTSKGRIDGIVTAITNESGVNMVTIGGSKYPVDSVIGVTNPPAKAA</sequence>
<reference evidence="7 8" key="1">
    <citation type="submission" date="2015-10" db="EMBL/GenBank/DDBJ databases">
        <title>Conservation of the essential genome among Caulobacter and Brevundimonas species.</title>
        <authorList>
            <person name="Scott D."/>
            <person name="Ely B."/>
        </authorList>
    </citation>
    <scope>NUCLEOTIDE SEQUENCE [LARGE SCALE GENOMIC DNA]</scope>
    <source>
        <strain evidence="7 8">CB4</strain>
    </source>
</reference>
<dbReference type="InterPro" id="IPR005648">
    <property type="entry name" value="FlgD"/>
</dbReference>
<dbReference type="Gene3D" id="2.30.30.910">
    <property type="match status" value="1"/>
</dbReference>
<dbReference type="OrthoDB" id="9785233at2"/>
<comment type="similarity">
    <text evidence="1 5">Belongs to the FlgD family.</text>
</comment>
<protein>
    <recommendedName>
        <fullName evidence="2 5">Basal-body rod modification protein FlgD</fullName>
    </recommendedName>
</protein>
<evidence type="ECO:0000256" key="5">
    <source>
        <dbReference type="RuleBase" id="RU362076"/>
    </source>
</evidence>
<accession>A0A0N7JHT9</accession>
<dbReference type="STRING" id="69395.AQ619_13745"/>
<keyword evidence="7" id="KW-0969">Cilium</keyword>
<dbReference type="EMBL" id="CP013002">
    <property type="protein sequence ID" value="ALL14322.1"/>
    <property type="molecule type" value="Genomic_DNA"/>
</dbReference>
<evidence type="ECO:0000256" key="2">
    <source>
        <dbReference type="ARBA" id="ARBA00016013"/>
    </source>
</evidence>
<dbReference type="Pfam" id="PF13860">
    <property type="entry name" value="FlgD_ig"/>
    <property type="match status" value="1"/>
</dbReference>
<evidence type="ECO:0000313" key="7">
    <source>
        <dbReference type="EMBL" id="ALL14322.1"/>
    </source>
</evidence>
<dbReference type="RefSeq" id="WP_062148721.1">
    <property type="nucleotide sequence ID" value="NZ_CP013002.1"/>
</dbReference>
<keyword evidence="3 5" id="KW-1005">Bacterial flagellum biogenesis</keyword>
<organism evidence="7 8">
    <name type="scientific">Caulobacter henricii</name>
    <dbReference type="NCBI Taxonomy" id="69395"/>
    <lineage>
        <taxon>Bacteria</taxon>
        <taxon>Pseudomonadati</taxon>
        <taxon>Pseudomonadota</taxon>
        <taxon>Alphaproteobacteria</taxon>
        <taxon>Caulobacterales</taxon>
        <taxon>Caulobacteraceae</taxon>
        <taxon>Caulobacter</taxon>
    </lineage>
</organism>
<keyword evidence="8" id="KW-1185">Reference proteome</keyword>